<feature type="compositionally biased region" description="Low complexity" evidence="15">
    <location>
        <begin position="274"/>
        <end position="290"/>
    </location>
</feature>
<comment type="function">
    <text evidence="13">Acts as a positive regulator of hedgehog signaling and regulates ciliary function.</text>
</comment>
<dbReference type="EMBL" id="JBGBPQ010000015">
    <property type="protein sequence ID" value="KAL1510183.1"/>
    <property type="molecule type" value="Genomic_DNA"/>
</dbReference>
<accession>A0AB34IXP8</accession>
<organism evidence="17 18">
    <name type="scientific">Prymnesium parvum</name>
    <name type="common">Toxic golden alga</name>
    <dbReference type="NCBI Taxonomy" id="97485"/>
    <lineage>
        <taxon>Eukaryota</taxon>
        <taxon>Haptista</taxon>
        <taxon>Haptophyta</taxon>
        <taxon>Prymnesiophyceae</taxon>
        <taxon>Prymnesiales</taxon>
        <taxon>Prymnesiaceae</taxon>
        <taxon>Prymnesium</taxon>
    </lineage>
</organism>
<evidence type="ECO:0000256" key="6">
    <source>
        <dbReference type="ARBA" id="ARBA00022701"/>
    </source>
</evidence>
<evidence type="ECO:0000256" key="7">
    <source>
        <dbReference type="ARBA" id="ARBA00022741"/>
    </source>
</evidence>
<dbReference type="InterPro" id="IPR008280">
    <property type="entry name" value="Tub_FtsZ_C"/>
</dbReference>
<comment type="subcellular location">
    <subcellularLocation>
        <location evidence="3">Cell projection</location>
        <location evidence="3">Cilium</location>
    </subcellularLocation>
    <subcellularLocation>
        <location evidence="1">Cytoplasm</location>
        <location evidence="1">Cytoskeleton</location>
        <location evidence="1">Microtubule organizing center</location>
        <location evidence="1">Centrosome</location>
        <location evidence="1">Centriole</location>
    </subcellularLocation>
    <subcellularLocation>
        <location evidence="2">Nucleus</location>
    </subcellularLocation>
</comment>
<sequence length="449" mass="47365">MSTVFLHVGQAGNEVAAAFWKLAAAEKPPQRYLFDARGRCRAVLVDTEAKVVRGAVASVGADRLHPRCALVEQGGRGNNWAMGYHGAGDAPGRGVADAAMEAVRWQVEGCDWFAGLTLCHSIGGGTGAGLGSLLLQEARDAYPSQYLTAASLSPFAAGELPLGFYNATLALSFLQEYSDAVLLFDNAAMLNQLAAVAATASHASSHSSRAPPRLCMRTLDEYVARALAGLVFPTDGAAGRRPFDAGELVSSVCPMPSAKFLRLHSSPPPPPPSTSSTASSSAPSSSSSASRAPSWETIVADCASRLPRYDLYHKPVVSLSSVAIARGTGAEPPDARVRERVAALMGPSPVTSSSVDWKLSSSVQTALPSVGMHRSLTVASNRCCVAAQMEQLVLRAQLQLSERAYLHHYERYGVSSDYISSRLELVRQVGDDYAAMSSAVARKPSRLAS</sequence>
<keyword evidence="11" id="KW-0966">Cell projection</keyword>
<evidence type="ECO:0000256" key="3">
    <source>
        <dbReference type="ARBA" id="ARBA00004138"/>
    </source>
</evidence>
<dbReference type="PRINTS" id="PR01161">
    <property type="entry name" value="TUBULIN"/>
</dbReference>
<dbReference type="Proteomes" id="UP001515480">
    <property type="component" value="Unassembled WGS sequence"/>
</dbReference>
<dbReference type="PROSITE" id="PS00227">
    <property type="entry name" value="TUBULIN"/>
    <property type="match status" value="1"/>
</dbReference>
<gene>
    <name evidence="17" type="ORF">AB1Y20_006513</name>
</gene>
<dbReference type="GO" id="GO:0007017">
    <property type="term" value="P:microtubule-based process"/>
    <property type="evidence" value="ECO:0007669"/>
    <property type="project" value="InterPro"/>
</dbReference>
<evidence type="ECO:0000256" key="2">
    <source>
        <dbReference type="ARBA" id="ARBA00004123"/>
    </source>
</evidence>
<dbReference type="SUPFAM" id="SSF52490">
    <property type="entry name" value="Tubulin nucleotide-binding domain-like"/>
    <property type="match status" value="1"/>
</dbReference>
<evidence type="ECO:0000256" key="13">
    <source>
        <dbReference type="ARBA" id="ARBA00046149"/>
    </source>
</evidence>
<evidence type="ECO:0000256" key="11">
    <source>
        <dbReference type="ARBA" id="ARBA00023273"/>
    </source>
</evidence>
<evidence type="ECO:0000256" key="10">
    <source>
        <dbReference type="ARBA" id="ARBA00023242"/>
    </source>
</evidence>
<dbReference type="GO" id="GO:0005929">
    <property type="term" value="C:cilium"/>
    <property type="evidence" value="ECO:0007669"/>
    <property type="project" value="UniProtKB-SubCell"/>
</dbReference>
<keyword evidence="8" id="KW-0970">Cilium biogenesis/degradation</keyword>
<dbReference type="InterPro" id="IPR036525">
    <property type="entry name" value="Tubulin/FtsZ_GTPase_sf"/>
</dbReference>
<dbReference type="GO" id="GO:0005814">
    <property type="term" value="C:centriole"/>
    <property type="evidence" value="ECO:0007669"/>
    <property type="project" value="UniProtKB-SubCell"/>
</dbReference>
<dbReference type="Gene3D" id="3.40.50.1440">
    <property type="entry name" value="Tubulin/FtsZ, GTPase domain"/>
    <property type="match status" value="1"/>
</dbReference>
<dbReference type="InterPro" id="IPR002967">
    <property type="entry name" value="Delta_tubulin"/>
</dbReference>
<evidence type="ECO:0000256" key="4">
    <source>
        <dbReference type="ARBA" id="ARBA00009636"/>
    </source>
</evidence>
<keyword evidence="10" id="KW-0539">Nucleus</keyword>
<evidence type="ECO:0000259" key="16">
    <source>
        <dbReference type="SMART" id="SM00864"/>
    </source>
</evidence>
<comment type="caution">
    <text evidence="17">The sequence shown here is derived from an EMBL/GenBank/DDBJ whole genome shotgun (WGS) entry which is preliminary data.</text>
</comment>
<dbReference type="GO" id="GO:0030030">
    <property type="term" value="P:cell projection organization"/>
    <property type="evidence" value="ECO:0007669"/>
    <property type="project" value="UniProtKB-KW"/>
</dbReference>
<dbReference type="AlphaFoldDB" id="A0AB34IXP8"/>
<dbReference type="SUPFAM" id="SSF55307">
    <property type="entry name" value="Tubulin C-terminal domain-like"/>
    <property type="match status" value="1"/>
</dbReference>
<name>A0AB34IXP8_PRYPA</name>
<comment type="similarity">
    <text evidence="4 14">Belongs to the tubulin family.</text>
</comment>
<dbReference type="InterPro" id="IPR017975">
    <property type="entry name" value="Tubulin_CS"/>
</dbReference>
<evidence type="ECO:0000256" key="14">
    <source>
        <dbReference type="RuleBase" id="RU000352"/>
    </source>
</evidence>
<dbReference type="InterPro" id="IPR000217">
    <property type="entry name" value="Tubulin"/>
</dbReference>
<evidence type="ECO:0000256" key="12">
    <source>
        <dbReference type="ARBA" id="ARBA00030594"/>
    </source>
</evidence>
<evidence type="ECO:0000256" key="9">
    <source>
        <dbReference type="ARBA" id="ARBA00023134"/>
    </source>
</evidence>
<dbReference type="GO" id="GO:0005874">
    <property type="term" value="C:microtubule"/>
    <property type="evidence" value="ECO:0007669"/>
    <property type="project" value="UniProtKB-KW"/>
</dbReference>
<proteinExistence type="inferred from homology"/>
<keyword evidence="6 14" id="KW-0493">Microtubule</keyword>
<keyword evidence="18" id="KW-1185">Reference proteome</keyword>
<protein>
    <recommendedName>
        <fullName evidence="5">Tubulin delta chain</fullName>
    </recommendedName>
    <alternativeName>
        <fullName evidence="12">Delta-tubulin</fullName>
    </alternativeName>
</protein>
<evidence type="ECO:0000256" key="5">
    <source>
        <dbReference type="ARBA" id="ARBA00014184"/>
    </source>
</evidence>
<dbReference type="GO" id="GO:0005200">
    <property type="term" value="F:structural constituent of cytoskeleton"/>
    <property type="evidence" value="ECO:0007669"/>
    <property type="project" value="InterPro"/>
</dbReference>
<reference evidence="17 18" key="1">
    <citation type="journal article" date="2024" name="Science">
        <title>Giant polyketide synthase enzymes in the biosynthesis of giant marine polyether toxins.</title>
        <authorList>
            <person name="Fallon T.R."/>
            <person name="Shende V.V."/>
            <person name="Wierzbicki I.H."/>
            <person name="Pendleton A.L."/>
            <person name="Watervoot N.F."/>
            <person name="Auber R.P."/>
            <person name="Gonzalez D.J."/>
            <person name="Wisecaver J.H."/>
            <person name="Moore B.S."/>
        </authorList>
    </citation>
    <scope>NUCLEOTIDE SEQUENCE [LARGE SCALE GENOMIC DNA]</scope>
    <source>
        <strain evidence="17 18">12B1</strain>
    </source>
</reference>
<evidence type="ECO:0000256" key="15">
    <source>
        <dbReference type="SAM" id="MobiDB-lite"/>
    </source>
</evidence>
<evidence type="ECO:0000313" key="18">
    <source>
        <dbReference type="Proteomes" id="UP001515480"/>
    </source>
</evidence>
<dbReference type="SMART" id="SM00864">
    <property type="entry name" value="Tubulin"/>
    <property type="match status" value="1"/>
</dbReference>
<dbReference type="InterPro" id="IPR003008">
    <property type="entry name" value="Tubulin_FtsZ_GTPase"/>
</dbReference>
<feature type="domain" description="Tubulin/FtsZ GTPase" evidence="16">
    <location>
        <begin position="31"/>
        <end position="234"/>
    </location>
</feature>
<dbReference type="PRINTS" id="PR01224">
    <property type="entry name" value="DELTATUBULIN"/>
</dbReference>
<evidence type="ECO:0000313" key="17">
    <source>
        <dbReference type="EMBL" id="KAL1510183.1"/>
    </source>
</evidence>
<dbReference type="GO" id="GO:0005634">
    <property type="term" value="C:nucleus"/>
    <property type="evidence" value="ECO:0007669"/>
    <property type="project" value="UniProtKB-SubCell"/>
</dbReference>
<dbReference type="PANTHER" id="PTHR11588">
    <property type="entry name" value="TUBULIN"/>
    <property type="match status" value="1"/>
</dbReference>
<evidence type="ECO:0000256" key="1">
    <source>
        <dbReference type="ARBA" id="ARBA00004114"/>
    </source>
</evidence>
<dbReference type="Pfam" id="PF00091">
    <property type="entry name" value="Tubulin"/>
    <property type="match status" value="1"/>
</dbReference>
<keyword evidence="9 14" id="KW-0342">GTP-binding</keyword>
<evidence type="ECO:0000256" key="8">
    <source>
        <dbReference type="ARBA" id="ARBA00022794"/>
    </source>
</evidence>
<keyword evidence="7 14" id="KW-0547">Nucleotide-binding</keyword>
<dbReference type="GO" id="GO:0005525">
    <property type="term" value="F:GTP binding"/>
    <property type="evidence" value="ECO:0007669"/>
    <property type="project" value="UniProtKB-UniRule"/>
</dbReference>
<feature type="region of interest" description="Disordered" evidence="15">
    <location>
        <begin position="260"/>
        <end position="290"/>
    </location>
</feature>